<protein>
    <submittedName>
        <fullName evidence="1">Uncharacterized protein</fullName>
    </submittedName>
</protein>
<organism evidence="1 2">
    <name type="scientific">Segatella copri</name>
    <dbReference type="NCBI Taxonomy" id="165179"/>
    <lineage>
        <taxon>Bacteria</taxon>
        <taxon>Pseudomonadati</taxon>
        <taxon>Bacteroidota</taxon>
        <taxon>Bacteroidia</taxon>
        <taxon>Bacteroidales</taxon>
        <taxon>Prevotellaceae</taxon>
        <taxon>Segatella</taxon>
    </lineage>
</organism>
<dbReference type="AlphaFoldDB" id="A0AA92TI34"/>
<comment type="caution">
    <text evidence="1">The sequence shown here is derived from an EMBL/GenBank/DDBJ whole genome shotgun (WGS) entry which is preliminary data.</text>
</comment>
<evidence type="ECO:0000313" key="2">
    <source>
        <dbReference type="Proteomes" id="UP000261245"/>
    </source>
</evidence>
<accession>A0AA92TI34</accession>
<dbReference type="Proteomes" id="UP000261245">
    <property type="component" value="Unassembled WGS sequence"/>
</dbReference>
<name>A0AA92TI34_9BACT</name>
<sequence length="65" mass="7756">MPIIMYKNFSWCKVKKTFANCQIKNYKTYLSLQKELNFRKTGQSTRKTLRERNTPLKAFIYKASG</sequence>
<reference evidence="1 2" key="1">
    <citation type="submission" date="2018-08" db="EMBL/GenBank/DDBJ databases">
        <title>A genome reference for cultivated species of the human gut microbiota.</title>
        <authorList>
            <person name="Zou Y."/>
            <person name="Xue W."/>
            <person name="Luo G."/>
        </authorList>
    </citation>
    <scope>NUCLEOTIDE SEQUENCE [LARGE SCALE GENOMIC DNA]</scope>
    <source>
        <strain evidence="1 2">OM06-11</strain>
    </source>
</reference>
<proteinExistence type="predicted"/>
<dbReference type="EMBL" id="QSUC01000001">
    <property type="protein sequence ID" value="RGN13158.1"/>
    <property type="molecule type" value="Genomic_DNA"/>
</dbReference>
<evidence type="ECO:0000313" key="1">
    <source>
        <dbReference type="EMBL" id="RGN13158.1"/>
    </source>
</evidence>
<gene>
    <name evidence="1" type="ORF">DXB80_00515</name>
</gene>